<gene>
    <name evidence="6" type="ORF">EDD54_3447</name>
</gene>
<dbReference type="FunFam" id="3.40.190.290:FF:000001">
    <property type="entry name" value="Transcriptional regulator, LysR family"/>
    <property type="match status" value="1"/>
</dbReference>
<evidence type="ECO:0000256" key="4">
    <source>
        <dbReference type="ARBA" id="ARBA00023163"/>
    </source>
</evidence>
<dbReference type="InterPro" id="IPR058163">
    <property type="entry name" value="LysR-type_TF_proteobact-type"/>
</dbReference>
<keyword evidence="3" id="KW-0238">DNA-binding</keyword>
<dbReference type="PROSITE" id="PS50931">
    <property type="entry name" value="HTH_LYSR"/>
    <property type="match status" value="1"/>
</dbReference>
<dbReference type="InterPro" id="IPR000847">
    <property type="entry name" value="LysR_HTH_N"/>
</dbReference>
<name>A0A4R6RBW2_9HYPH</name>
<dbReference type="InterPro" id="IPR036388">
    <property type="entry name" value="WH-like_DNA-bd_sf"/>
</dbReference>
<dbReference type="EMBL" id="SNXY01000009">
    <property type="protein sequence ID" value="TDP83485.1"/>
    <property type="molecule type" value="Genomic_DNA"/>
</dbReference>
<evidence type="ECO:0000256" key="2">
    <source>
        <dbReference type="ARBA" id="ARBA00023015"/>
    </source>
</evidence>
<dbReference type="Proteomes" id="UP000294547">
    <property type="component" value="Unassembled WGS sequence"/>
</dbReference>
<protein>
    <submittedName>
        <fullName evidence="6">LysR family transcriptional regulator</fullName>
    </submittedName>
</protein>
<evidence type="ECO:0000259" key="5">
    <source>
        <dbReference type="PROSITE" id="PS50931"/>
    </source>
</evidence>
<sequence length="311" mass="33700">MQDIQDLAIFAKVVATGSMSAAGRALGLTPAVVSKRIRRLEERLGTLLLQRTTRQIALTEAGQGFHERIVQVLASIEEAEAYVSRRSAMAQGTLKISAPTTFGRLHVAPVLGAFLEKNRGLKLNLVLSDEFVDVVGDGFDLAIRIGALADSSLVVRRLAPNHRFLCASPAYLARNGVPQRLSDLETHVCLAAAHQDPWRLEGPDGEVAVHANAAVQTNSSEVVRELCLSGVGIALRSTWDVGPELSAGKLQVVLPRYRGSRHVAVHAVYPSRRFLPAKVRLFIDYLAGLYGPKPYWDEGLEALTGRAEAAE</sequence>
<keyword evidence="7" id="KW-1185">Reference proteome</keyword>
<dbReference type="Pfam" id="PF00126">
    <property type="entry name" value="HTH_1"/>
    <property type="match status" value="1"/>
</dbReference>
<dbReference type="InterPro" id="IPR005119">
    <property type="entry name" value="LysR_subst-bd"/>
</dbReference>
<dbReference type="Gene3D" id="1.10.10.10">
    <property type="entry name" value="Winged helix-like DNA-binding domain superfamily/Winged helix DNA-binding domain"/>
    <property type="match status" value="1"/>
</dbReference>
<dbReference type="AlphaFoldDB" id="A0A4R6RBW2"/>
<evidence type="ECO:0000256" key="1">
    <source>
        <dbReference type="ARBA" id="ARBA00009437"/>
    </source>
</evidence>
<dbReference type="OrthoDB" id="9786526at2"/>
<dbReference type="GO" id="GO:0003700">
    <property type="term" value="F:DNA-binding transcription factor activity"/>
    <property type="evidence" value="ECO:0007669"/>
    <property type="project" value="InterPro"/>
</dbReference>
<dbReference type="Pfam" id="PF03466">
    <property type="entry name" value="LysR_substrate"/>
    <property type="match status" value="1"/>
</dbReference>
<reference evidence="6 7" key="1">
    <citation type="submission" date="2019-03" db="EMBL/GenBank/DDBJ databases">
        <title>Genomic Encyclopedia of Type Strains, Phase IV (KMG-IV): sequencing the most valuable type-strain genomes for metagenomic binning, comparative biology and taxonomic classification.</title>
        <authorList>
            <person name="Goeker M."/>
        </authorList>
    </citation>
    <scope>NUCLEOTIDE SEQUENCE [LARGE SCALE GENOMIC DNA]</scope>
    <source>
        <strain evidence="6 7">DSM 102969</strain>
    </source>
</reference>
<dbReference type="SUPFAM" id="SSF53850">
    <property type="entry name" value="Periplasmic binding protein-like II"/>
    <property type="match status" value="1"/>
</dbReference>
<comment type="similarity">
    <text evidence="1">Belongs to the LysR transcriptional regulatory family.</text>
</comment>
<dbReference type="FunFam" id="1.10.10.10:FF:000001">
    <property type="entry name" value="LysR family transcriptional regulator"/>
    <property type="match status" value="1"/>
</dbReference>
<keyword evidence="2" id="KW-0805">Transcription regulation</keyword>
<evidence type="ECO:0000256" key="3">
    <source>
        <dbReference type="ARBA" id="ARBA00023125"/>
    </source>
</evidence>
<dbReference type="Gene3D" id="3.40.190.290">
    <property type="match status" value="1"/>
</dbReference>
<dbReference type="RefSeq" id="WP_126538469.1">
    <property type="nucleotide sequence ID" value="NZ_BSPM01000009.1"/>
</dbReference>
<dbReference type="SUPFAM" id="SSF46785">
    <property type="entry name" value="Winged helix' DNA-binding domain"/>
    <property type="match status" value="1"/>
</dbReference>
<dbReference type="CDD" id="cd08422">
    <property type="entry name" value="PBP2_CrgA_like"/>
    <property type="match status" value="1"/>
</dbReference>
<feature type="domain" description="HTH lysR-type" evidence="5">
    <location>
        <begin position="1"/>
        <end position="59"/>
    </location>
</feature>
<evidence type="ECO:0000313" key="6">
    <source>
        <dbReference type="EMBL" id="TDP83485.1"/>
    </source>
</evidence>
<keyword evidence="4" id="KW-0804">Transcription</keyword>
<evidence type="ECO:0000313" key="7">
    <source>
        <dbReference type="Proteomes" id="UP000294547"/>
    </source>
</evidence>
<dbReference type="InterPro" id="IPR036390">
    <property type="entry name" value="WH_DNA-bd_sf"/>
</dbReference>
<organism evidence="6 7">
    <name type="scientific">Oharaeibacter diazotrophicus</name>
    <dbReference type="NCBI Taxonomy" id="1920512"/>
    <lineage>
        <taxon>Bacteria</taxon>
        <taxon>Pseudomonadati</taxon>
        <taxon>Pseudomonadota</taxon>
        <taxon>Alphaproteobacteria</taxon>
        <taxon>Hyphomicrobiales</taxon>
        <taxon>Pleomorphomonadaceae</taxon>
        <taxon>Oharaeibacter</taxon>
    </lineage>
</organism>
<accession>A0A4R6RBW2</accession>
<proteinExistence type="inferred from homology"/>
<dbReference type="GO" id="GO:0003677">
    <property type="term" value="F:DNA binding"/>
    <property type="evidence" value="ECO:0007669"/>
    <property type="project" value="UniProtKB-KW"/>
</dbReference>
<dbReference type="PANTHER" id="PTHR30537">
    <property type="entry name" value="HTH-TYPE TRANSCRIPTIONAL REGULATOR"/>
    <property type="match status" value="1"/>
</dbReference>
<dbReference type="PANTHER" id="PTHR30537:SF5">
    <property type="entry name" value="HTH-TYPE TRANSCRIPTIONAL ACTIVATOR TTDR-RELATED"/>
    <property type="match status" value="1"/>
</dbReference>
<comment type="caution">
    <text evidence="6">The sequence shown here is derived from an EMBL/GenBank/DDBJ whole genome shotgun (WGS) entry which is preliminary data.</text>
</comment>